<dbReference type="SUPFAM" id="SSF81767">
    <property type="entry name" value="Pre-protein crosslinking domain of SecA"/>
    <property type="match status" value="1"/>
</dbReference>
<dbReference type="PROSITE" id="PS51194">
    <property type="entry name" value="HELICASE_CTER"/>
    <property type="match status" value="1"/>
</dbReference>
<dbReference type="GO" id="GO:0005829">
    <property type="term" value="C:cytosol"/>
    <property type="evidence" value="ECO:0007669"/>
    <property type="project" value="TreeGrafter"/>
</dbReference>
<reference evidence="15" key="2">
    <citation type="journal article" date="2012" name="PLoS ONE">
        <title>A Deeply Branching Thermophilic Bacterium with an Ancient Acetyl-CoA Pathway Dominates a Subsurface Ecosystem.</title>
        <authorList>
            <person name="Takami H."/>
            <person name="Noguchi H."/>
            <person name="Takaki Y."/>
            <person name="Uchiyama I."/>
            <person name="Toyoda A."/>
            <person name="Nishi S."/>
            <person name="Chee G.-J."/>
            <person name="Arai W."/>
            <person name="Nunoura T."/>
            <person name="Itoh T."/>
            <person name="Hattori M."/>
            <person name="Takai K."/>
        </authorList>
    </citation>
    <scope>NUCLEOTIDE SEQUENCE</scope>
</reference>
<dbReference type="GO" id="GO:0065002">
    <property type="term" value="P:intracellular protein transmembrane transport"/>
    <property type="evidence" value="ECO:0007669"/>
    <property type="project" value="UniProtKB-UniRule"/>
</dbReference>
<evidence type="ECO:0000256" key="8">
    <source>
        <dbReference type="ARBA" id="ARBA00022967"/>
    </source>
</evidence>
<evidence type="ECO:0000259" key="12">
    <source>
        <dbReference type="PROSITE" id="PS51192"/>
    </source>
</evidence>
<evidence type="ECO:0000256" key="1">
    <source>
        <dbReference type="ARBA" id="ARBA00007650"/>
    </source>
</evidence>
<feature type="binding site" evidence="11">
    <location>
        <position position="117"/>
    </location>
    <ligand>
        <name>ATP</name>
        <dbReference type="ChEBI" id="CHEBI:30616"/>
    </ligand>
</feature>
<keyword evidence="9 11" id="KW-0811">Translocation</keyword>
<organism evidence="15">
    <name type="scientific">uncultured Planctomycetota bacterium</name>
    <dbReference type="NCBI Taxonomy" id="120965"/>
    <lineage>
        <taxon>Bacteria</taxon>
        <taxon>Pseudomonadati</taxon>
        <taxon>Planctomycetota</taxon>
        <taxon>environmental samples</taxon>
    </lineage>
</organism>
<keyword evidence="2 11" id="KW-0813">Transport</keyword>
<sequence length="717" mass="82381">MSLPSATVAASQLPLPDALAGGNLPGRLGPTWRQWFYRIFGSPEQRRLARAALFVPQIRYWERHYWRCSNEELRQASMRLRGRARGGEKLDCLLPEAFGLVCVAAWRTLGLRPFDVQLAAAVVLHDGGLAEVVTGEGKTLIAAMPAYLNALSGKGVHVTTVNDYLARRDAEWMGAIYRLLGLTVGALQMQMQDEERRRIYRCDITYGTASEFGFDFLRDRLRLREQAREGAVPFWQAWLGDGQRAQLPDPRVQREHHYAIVDEADSILIDEARTPLIISTGTQLASPEETAVFQWADHIARQLQWEAHFTFDIRKQKIELTEEGRQYVRWAGFPSGPKIPGLDKLFEHVERALFAHHRYRRDQHYLVEDNKVIIIDEYTGRRMPDRHWREGMHQAVEAKEGVPITKPTEHAAQITYQSYYRLYQKLAGMTGTAYENRRELRRVYKLVTVRVPTNRPVIRQMLPDRVYATERAKLQAVVEEVKRLHQRGRPVLIGTRTVEKSEALSELLRRAGIPHQVLSARHHEREAEIVAQAGRPGAVTIATNMAGRGTDILLGGNPEYLAWQELREQYRSRLDVPPDVWRAKVKEIAERERIAELHRQVVALGGLHVIGTERHDAARIDRQLAGRAGRQGDPGSAQFFLSLEDELLESLGPKRRKKLLELAQRHPEARLDHLQSLFLKAQRRTERRHYIQRVDLMVYERERQEILKNIGADPYVD</sequence>
<evidence type="ECO:0000256" key="2">
    <source>
        <dbReference type="ARBA" id="ARBA00022448"/>
    </source>
</evidence>
<keyword evidence="4 11" id="KW-0963">Cytoplasm</keyword>
<evidence type="ECO:0000256" key="6">
    <source>
        <dbReference type="ARBA" id="ARBA00022840"/>
    </source>
</evidence>
<dbReference type="SMART" id="SM00957">
    <property type="entry name" value="SecA_DEAD"/>
    <property type="match status" value="1"/>
</dbReference>
<feature type="binding site" evidence="11">
    <location>
        <begin position="135"/>
        <end position="139"/>
    </location>
    <ligand>
        <name>ATP</name>
        <dbReference type="ChEBI" id="CHEBI:30616"/>
    </ligand>
</feature>
<dbReference type="Pfam" id="PF07517">
    <property type="entry name" value="SecA_DEAD"/>
    <property type="match status" value="1"/>
</dbReference>
<evidence type="ECO:0000259" key="13">
    <source>
        <dbReference type="PROSITE" id="PS51194"/>
    </source>
</evidence>
<dbReference type="SUPFAM" id="SSF52540">
    <property type="entry name" value="P-loop containing nucleoside triphosphate hydrolases"/>
    <property type="match status" value="2"/>
</dbReference>
<dbReference type="GO" id="GO:0006605">
    <property type="term" value="P:protein targeting"/>
    <property type="evidence" value="ECO:0007669"/>
    <property type="project" value="UniProtKB-UniRule"/>
</dbReference>
<comment type="catalytic activity">
    <reaction evidence="11">
        <text>ATP + H2O + cellular proteinSide 1 = ADP + phosphate + cellular proteinSide 2.</text>
        <dbReference type="EC" id="7.4.2.8"/>
    </reaction>
</comment>
<dbReference type="FunFam" id="3.40.50.300:FF:000113">
    <property type="entry name" value="Preprotein translocase subunit SecA"/>
    <property type="match status" value="1"/>
</dbReference>
<protein>
    <recommendedName>
        <fullName evidence="11">Protein translocase subunit SecA</fullName>
        <ecNumber evidence="11">7.4.2.8</ecNumber>
    </recommendedName>
</protein>
<keyword evidence="7 11" id="KW-0653">Protein transport</keyword>
<keyword evidence="5 11" id="KW-0547">Nucleotide-binding</keyword>
<dbReference type="PRINTS" id="PR00906">
    <property type="entry name" value="SECA"/>
</dbReference>
<dbReference type="EC" id="7.4.2.8" evidence="11"/>
<keyword evidence="10 11" id="KW-0472">Membrane</keyword>
<dbReference type="PROSITE" id="PS51196">
    <property type="entry name" value="SECA_MOTOR_DEAD"/>
    <property type="match status" value="1"/>
</dbReference>
<keyword evidence="6 11" id="KW-0067">ATP-binding</keyword>
<dbReference type="GO" id="GO:0005524">
    <property type="term" value="F:ATP binding"/>
    <property type="evidence" value="ECO:0007669"/>
    <property type="project" value="UniProtKB-UniRule"/>
</dbReference>
<dbReference type="PROSITE" id="PS51192">
    <property type="entry name" value="HELICASE_ATP_BIND_1"/>
    <property type="match status" value="1"/>
</dbReference>
<feature type="binding site" evidence="11">
    <location>
        <position position="551"/>
    </location>
    <ligand>
        <name>ATP</name>
        <dbReference type="ChEBI" id="CHEBI:30616"/>
    </ligand>
</feature>
<keyword evidence="8 11" id="KW-1278">Translocase</keyword>
<evidence type="ECO:0000256" key="4">
    <source>
        <dbReference type="ARBA" id="ARBA00022490"/>
    </source>
</evidence>
<evidence type="ECO:0000256" key="9">
    <source>
        <dbReference type="ARBA" id="ARBA00023010"/>
    </source>
</evidence>
<evidence type="ECO:0000256" key="11">
    <source>
        <dbReference type="HAMAP-Rule" id="MF_01382"/>
    </source>
</evidence>
<comment type="subcellular location">
    <subcellularLocation>
        <location evidence="11">Cell membrane</location>
        <topology evidence="11">Peripheral membrane protein</topology>
        <orientation evidence="11">Cytoplasmic side</orientation>
    </subcellularLocation>
    <subcellularLocation>
        <location evidence="11">Cytoplasm</location>
    </subcellularLocation>
    <text evidence="11">Distribution is 50-50.</text>
</comment>
<dbReference type="PROSITE" id="PS01312">
    <property type="entry name" value="SECA"/>
    <property type="match status" value="1"/>
</dbReference>
<evidence type="ECO:0000256" key="7">
    <source>
        <dbReference type="ARBA" id="ARBA00022927"/>
    </source>
</evidence>
<dbReference type="InterPro" id="IPR011130">
    <property type="entry name" value="SecA_preprotein_X-link_dom"/>
</dbReference>
<dbReference type="InterPro" id="IPR000185">
    <property type="entry name" value="SecA"/>
</dbReference>
<dbReference type="InterPro" id="IPR011115">
    <property type="entry name" value="SecA_DEAD"/>
</dbReference>
<keyword evidence="3 11" id="KW-1003">Cell membrane</keyword>
<evidence type="ECO:0000256" key="10">
    <source>
        <dbReference type="ARBA" id="ARBA00023136"/>
    </source>
</evidence>
<evidence type="ECO:0000256" key="5">
    <source>
        <dbReference type="ARBA" id="ARBA00022741"/>
    </source>
</evidence>
<reference evidence="15" key="1">
    <citation type="journal article" date="2005" name="Environ. Microbiol.">
        <title>Genetic and functional properties of uncultivated thermophilic crenarchaeotes from a subsurface gold mine as revealed by analysis of genome fragments.</title>
        <authorList>
            <person name="Nunoura T."/>
            <person name="Hirayama H."/>
            <person name="Takami H."/>
            <person name="Oida H."/>
            <person name="Nishi S."/>
            <person name="Shimamura S."/>
            <person name="Suzuki Y."/>
            <person name="Inagaki F."/>
            <person name="Takai K."/>
            <person name="Nealson K.H."/>
            <person name="Horikoshi K."/>
        </authorList>
    </citation>
    <scope>NUCLEOTIDE SEQUENCE</scope>
</reference>
<dbReference type="GO" id="GO:0043952">
    <property type="term" value="P:protein transport by the Sec complex"/>
    <property type="evidence" value="ECO:0007669"/>
    <property type="project" value="UniProtKB-ARBA"/>
</dbReference>
<dbReference type="PANTHER" id="PTHR30612:SF0">
    <property type="entry name" value="CHLOROPLAST PROTEIN-TRANSPORTING ATPASE"/>
    <property type="match status" value="1"/>
</dbReference>
<dbReference type="GO" id="GO:0008564">
    <property type="term" value="F:protein-exporting ATPase activity"/>
    <property type="evidence" value="ECO:0007669"/>
    <property type="project" value="UniProtKB-EC"/>
</dbReference>
<comment type="function">
    <text evidence="11">Part of the Sec protein translocase complex. Interacts with the SecYEG preprotein conducting channel. Has a central role in coupling the hydrolysis of ATP to the transfer of proteins into and across the cell membrane, serving as an ATP-driven molecular motor driving the stepwise translocation of polypeptide chains across the membrane.</text>
</comment>
<dbReference type="InterPro" id="IPR014018">
    <property type="entry name" value="SecA_motor_DEAD"/>
</dbReference>
<feature type="domain" description="SecA family profile" evidence="14">
    <location>
        <begin position="33"/>
        <end position="672"/>
    </location>
</feature>
<dbReference type="GO" id="GO:0031522">
    <property type="term" value="C:cell envelope Sec protein transport complex"/>
    <property type="evidence" value="ECO:0007669"/>
    <property type="project" value="TreeGrafter"/>
</dbReference>
<dbReference type="GO" id="GO:0005886">
    <property type="term" value="C:plasma membrane"/>
    <property type="evidence" value="ECO:0007669"/>
    <property type="project" value="UniProtKB-SubCell"/>
</dbReference>
<evidence type="ECO:0000259" key="14">
    <source>
        <dbReference type="PROSITE" id="PS51196"/>
    </source>
</evidence>
<dbReference type="Pfam" id="PF21090">
    <property type="entry name" value="P-loop_SecA"/>
    <property type="match status" value="1"/>
</dbReference>
<dbReference type="Gene3D" id="3.90.1440.10">
    <property type="entry name" value="SecA, preprotein cross-linking domain"/>
    <property type="match status" value="1"/>
</dbReference>
<accession>H5SE88</accession>
<evidence type="ECO:0000256" key="3">
    <source>
        <dbReference type="ARBA" id="ARBA00022475"/>
    </source>
</evidence>
<evidence type="ECO:0000313" key="15">
    <source>
        <dbReference type="EMBL" id="BAL54474.1"/>
    </source>
</evidence>
<comment type="similarity">
    <text evidence="1 11">Belongs to the SecA family.</text>
</comment>
<dbReference type="AlphaFoldDB" id="H5SE88"/>
<dbReference type="SMART" id="SM00958">
    <property type="entry name" value="SecA_PP_bind"/>
    <property type="match status" value="1"/>
</dbReference>
<dbReference type="InterPro" id="IPR014001">
    <property type="entry name" value="Helicase_ATP-bd"/>
</dbReference>
<comment type="subunit">
    <text evidence="11">Monomer and homodimer. Part of the essential Sec protein translocation apparatus which comprises SecA, SecYEG and auxiliary proteins SecDF. Other proteins may also be involved.</text>
</comment>
<feature type="domain" description="Helicase C-terminal" evidence="13">
    <location>
        <begin position="473"/>
        <end position="678"/>
    </location>
</feature>
<dbReference type="InterPro" id="IPR036670">
    <property type="entry name" value="SecA_X-link_sf"/>
</dbReference>
<dbReference type="InterPro" id="IPR044722">
    <property type="entry name" value="SecA_SF2_C"/>
</dbReference>
<dbReference type="EMBL" id="AP011690">
    <property type="protein sequence ID" value="BAL54474.1"/>
    <property type="molecule type" value="Genomic_DNA"/>
</dbReference>
<dbReference type="CDD" id="cd18803">
    <property type="entry name" value="SF2_C_secA"/>
    <property type="match status" value="1"/>
</dbReference>
<dbReference type="HAMAP" id="MF_01382">
    <property type="entry name" value="SecA"/>
    <property type="match status" value="1"/>
</dbReference>
<dbReference type="PANTHER" id="PTHR30612">
    <property type="entry name" value="SECA INNER MEMBRANE COMPONENT OF SEC PROTEIN SECRETION SYSTEM"/>
    <property type="match status" value="1"/>
</dbReference>
<gene>
    <name evidence="11" type="primary">secA</name>
    <name evidence="15" type="ORF">HGMM_F16E03C13</name>
</gene>
<dbReference type="Pfam" id="PF01043">
    <property type="entry name" value="SecA_PP_bind"/>
    <property type="match status" value="1"/>
</dbReference>
<dbReference type="GO" id="GO:0017038">
    <property type="term" value="P:protein import"/>
    <property type="evidence" value="ECO:0007669"/>
    <property type="project" value="InterPro"/>
</dbReference>
<name>H5SE88_9BACT</name>
<dbReference type="CDD" id="cd17928">
    <property type="entry name" value="DEXDc_SecA"/>
    <property type="match status" value="1"/>
</dbReference>
<dbReference type="Gene3D" id="3.40.50.300">
    <property type="entry name" value="P-loop containing nucleotide triphosphate hydrolases"/>
    <property type="match status" value="2"/>
</dbReference>
<proteinExistence type="inferred from homology"/>
<dbReference type="InterPro" id="IPR001650">
    <property type="entry name" value="Helicase_C-like"/>
</dbReference>
<feature type="domain" description="Helicase ATP-binding" evidence="12">
    <location>
        <begin position="119"/>
        <end position="301"/>
    </location>
</feature>
<dbReference type="InterPro" id="IPR027417">
    <property type="entry name" value="P-loop_NTPase"/>
</dbReference>
<dbReference type="InterPro" id="IPR020937">
    <property type="entry name" value="SecA_CS"/>
</dbReference>